<evidence type="ECO:0000256" key="11">
    <source>
        <dbReference type="ARBA" id="ARBA00030003"/>
    </source>
</evidence>
<dbReference type="InterPro" id="IPR013824">
    <property type="entry name" value="Topo_IA_cen_sub1"/>
</dbReference>
<dbReference type="STRING" id="1797715.A3D81_02790"/>
<dbReference type="Gene3D" id="3.30.65.10">
    <property type="entry name" value="Bacterial Topoisomerase I, domain 1"/>
    <property type="match status" value="1"/>
</dbReference>
<dbReference type="InterPro" id="IPR028612">
    <property type="entry name" value="Topoisom_1_IA"/>
</dbReference>
<dbReference type="InterPro" id="IPR003601">
    <property type="entry name" value="Topo_IA_2"/>
</dbReference>
<evidence type="ECO:0000259" key="16">
    <source>
        <dbReference type="PROSITE" id="PS52039"/>
    </source>
</evidence>
<evidence type="ECO:0000313" key="18">
    <source>
        <dbReference type="Proteomes" id="UP000178492"/>
    </source>
</evidence>
<dbReference type="GO" id="GO:0003917">
    <property type="term" value="F:DNA topoisomerase type I (single strand cut, ATP-independent) activity"/>
    <property type="evidence" value="ECO:0007669"/>
    <property type="project" value="UniProtKB-EC"/>
</dbReference>
<dbReference type="InterPro" id="IPR006171">
    <property type="entry name" value="TOPRIM_dom"/>
</dbReference>
<keyword evidence="8" id="KW-0799">Topoisomerase</keyword>
<dbReference type="SUPFAM" id="SSF57783">
    <property type="entry name" value="Zinc beta-ribbon"/>
    <property type="match status" value="1"/>
</dbReference>
<dbReference type="SMART" id="SM00493">
    <property type="entry name" value="TOPRIM"/>
    <property type="match status" value="1"/>
</dbReference>
<dbReference type="SMART" id="SM00437">
    <property type="entry name" value="TOP1Ac"/>
    <property type="match status" value="1"/>
</dbReference>
<reference evidence="17 18" key="1">
    <citation type="journal article" date="2016" name="Nat. Commun.">
        <title>Thousands of microbial genomes shed light on interconnected biogeochemical processes in an aquifer system.</title>
        <authorList>
            <person name="Anantharaman K."/>
            <person name="Brown C.T."/>
            <person name="Hug L.A."/>
            <person name="Sharon I."/>
            <person name="Castelle C.J."/>
            <person name="Probst A.J."/>
            <person name="Thomas B.C."/>
            <person name="Singh A."/>
            <person name="Wilkins M.J."/>
            <person name="Karaoz U."/>
            <person name="Brodie E.L."/>
            <person name="Williams K.H."/>
            <person name="Hubbard S.S."/>
            <person name="Banfield J.F."/>
        </authorList>
    </citation>
    <scope>NUCLEOTIDE SEQUENCE [LARGE SCALE GENOMIC DNA]</scope>
</reference>
<dbReference type="InterPro" id="IPR013825">
    <property type="entry name" value="Topo_IA_cen_sub2"/>
</dbReference>
<dbReference type="AlphaFoldDB" id="A0A1F5GIV2"/>
<keyword evidence="4" id="KW-0479">Metal-binding</keyword>
<dbReference type="GO" id="GO:0003677">
    <property type="term" value="F:DNA binding"/>
    <property type="evidence" value="ECO:0007669"/>
    <property type="project" value="UniProtKB-KW"/>
</dbReference>
<accession>A0A1F5GIV2</accession>
<feature type="domain" description="Toprim" evidence="15">
    <location>
        <begin position="2"/>
        <end position="116"/>
    </location>
</feature>
<dbReference type="InterPro" id="IPR013826">
    <property type="entry name" value="Topo_IA_cen_sub3"/>
</dbReference>
<keyword evidence="9" id="KW-0238">DNA-binding</keyword>
<dbReference type="SUPFAM" id="SSF56712">
    <property type="entry name" value="Prokaryotic type I DNA topoisomerase"/>
    <property type="match status" value="1"/>
</dbReference>
<evidence type="ECO:0000259" key="15">
    <source>
        <dbReference type="PROSITE" id="PS50880"/>
    </source>
</evidence>
<dbReference type="CDD" id="cd03363">
    <property type="entry name" value="TOPRIM_TopoIA_TopoI"/>
    <property type="match status" value="1"/>
</dbReference>
<dbReference type="Gene3D" id="1.10.460.10">
    <property type="entry name" value="Topoisomerase I, domain 2"/>
    <property type="match status" value="1"/>
</dbReference>
<dbReference type="EC" id="5.6.2.1" evidence="3"/>
<evidence type="ECO:0000256" key="4">
    <source>
        <dbReference type="ARBA" id="ARBA00022723"/>
    </source>
</evidence>
<dbReference type="InterPro" id="IPR013498">
    <property type="entry name" value="Topo_IA_Znf"/>
</dbReference>
<dbReference type="InterPro" id="IPR013497">
    <property type="entry name" value="Topo_IA_cen"/>
</dbReference>
<organism evidence="17 18">
    <name type="scientific">Candidatus Curtissbacteria bacterium RIFCSPHIGHO2_02_FULL_40_17</name>
    <dbReference type="NCBI Taxonomy" id="1797715"/>
    <lineage>
        <taxon>Bacteria</taxon>
        <taxon>Candidatus Curtissiibacteriota</taxon>
    </lineage>
</organism>
<dbReference type="PROSITE" id="PS50880">
    <property type="entry name" value="TOPRIM"/>
    <property type="match status" value="1"/>
</dbReference>
<dbReference type="GO" id="GO:0008270">
    <property type="term" value="F:zinc ion binding"/>
    <property type="evidence" value="ECO:0007669"/>
    <property type="project" value="UniProtKB-KW"/>
</dbReference>
<dbReference type="SMART" id="SM00436">
    <property type="entry name" value="TOP1Bc"/>
    <property type="match status" value="1"/>
</dbReference>
<evidence type="ECO:0000256" key="3">
    <source>
        <dbReference type="ARBA" id="ARBA00012891"/>
    </source>
</evidence>
<dbReference type="NCBIfam" id="TIGR01051">
    <property type="entry name" value="topA_bact"/>
    <property type="match status" value="1"/>
</dbReference>
<feature type="domain" description="Topo IA-type catalytic" evidence="16">
    <location>
        <begin position="132"/>
        <end position="557"/>
    </location>
</feature>
<keyword evidence="6" id="KW-0862">Zinc</keyword>
<dbReference type="Gene3D" id="2.70.20.10">
    <property type="entry name" value="Topoisomerase I, domain 3"/>
    <property type="match status" value="1"/>
</dbReference>
<dbReference type="PANTHER" id="PTHR42785:SF1">
    <property type="entry name" value="DNA TOPOISOMERASE"/>
    <property type="match status" value="1"/>
</dbReference>
<dbReference type="InterPro" id="IPR005733">
    <property type="entry name" value="TopoI_bac-type"/>
</dbReference>
<evidence type="ECO:0000256" key="2">
    <source>
        <dbReference type="ARBA" id="ARBA00009446"/>
    </source>
</evidence>
<dbReference type="InterPro" id="IPR023405">
    <property type="entry name" value="Topo_IA_core_domain"/>
</dbReference>
<dbReference type="InterPro" id="IPR000380">
    <property type="entry name" value="Topo_IA"/>
</dbReference>
<dbReference type="Gene3D" id="3.40.50.140">
    <property type="match status" value="1"/>
</dbReference>
<name>A0A1F5GIV2_9BACT</name>
<dbReference type="InterPro" id="IPR034149">
    <property type="entry name" value="TOPRIM_TopoI"/>
</dbReference>
<evidence type="ECO:0000256" key="10">
    <source>
        <dbReference type="ARBA" id="ARBA00023235"/>
    </source>
</evidence>
<evidence type="ECO:0000256" key="9">
    <source>
        <dbReference type="ARBA" id="ARBA00023125"/>
    </source>
</evidence>
<dbReference type="CDD" id="cd00186">
    <property type="entry name" value="TOP1Ac"/>
    <property type="match status" value="1"/>
</dbReference>
<dbReference type="GO" id="GO:0005694">
    <property type="term" value="C:chromosome"/>
    <property type="evidence" value="ECO:0007669"/>
    <property type="project" value="InterPro"/>
</dbReference>
<dbReference type="EMBL" id="MFBE01000010">
    <property type="protein sequence ID" value="OGD91754.1"/>
    <property type="molecule type" value="Genomic_DNA"/>
</dbReference>
<keyword evidence="7" id="KW-0460">Magnesium</keyword>
<dbReference type="PROSITE" id="PS00396">
    <property type="entry name" value="TOPO_IA_1"/>
    <property type="match status" value="1"/>
</dbReference>
<comment type="catalytic activity">
    <reaction evidence="1">
        <text>ATP-independent breakage of single-stranded DNA, followed by passage and rejoining.</text>
        <dbReference type="EC" id="5.6.2.1"/>
    </reaction>
</comment>
<evidence type="ECO:0000256" key="13">
    <source>
        <dbReference type="ARBA" id="ARBA00032235"/>
    </source>
</evidence>
<dbReference type="InterPro" id="IPR023406">
    <property type="entry name" value="Topo_IA_AS"/>
</dbReference>
<evidence type="ECO:0000256" key="14">
    <source>
        <dbReference type="ARBA" id="ARBA00032877"/>
    </source>
</evidence>
<dbReference type="PRINTS" id="PR00417">
    <property type="entry name" value="PRTPISMRASEI"/>
</dbReference>
<evidence type="ECO:0000256" key="5">
    <source>
        <dbReference type="ARBA" id="ARBA00022771"/>
    </source>
</evidence>
<dbReference type="PANTHER" id="PTHR42785">
    <property type="entry name" value="DNA TOPOISOMERASE, TYPE IA, CORE"/>
    <property type="match status" value="1"/>
</dbReference>
<dbReference type="Pfam" id="PF01396">
    <property type="entry name" value="Zn_ribbon_Top1"/>
    <property type="match status" value="1"/>
</dbReference>
<dbReference type="PROSITE" id="PS52039">
    <property type="entry name" value="TOPO_IA_2"/>
    <property type="match status" value="1"/>
</dbReference>
<evidence type="ECO:0000256" key="7">
    <source>
        <dbReference type="ARBA" id="ARBA00022842"/>
    </source>
</evidence>
<dbReference type="InterPro" id="IPR003602">
    <property type="entry name" value="Topo_IA_DNA-bd_dom"/>
</dbReference>
<feature type="non-terminal residue" evidence="17">
    <location>
        <position position="599"/>
    </location>
</feature>
<dbReference type="Pfam" id="PF01131">
    <property type="entry name" value="Topoisom_bac"/>
    <property type="match status" value="1"/>
</dbReference>
<evidence type="ECO:0000256" key="12">
    <source>
        <dbReference type="ARBA" id="ARBA00031985"/>
    </source>
</evidence>
<dbReference type="GO" id="GO:0006265">
    <property type="term" value="P:DNA topological change"/>
    <property type="evidence" value="ECO:0007669"/>
    <property type="project" value="InterPro"/>
</dbReference>
<comment type="similarity">
    <text evidence="2">Belongs to the type IA topoisomerase family.</text>
</comment>
<sequence>MKNLVIVESPTKARTLGQFLGKDYQITASMGHVRDLPRGEFGVDVEHDFKPQYVIPKEKIKAVNNLVKVAAQAEQLWLATDLDREGEAIAWNLLRVIAEKGKVKNPQYQRVVFHEITKEAINEAFEHPRKIDDDLVEAQQARRVLDRLVGYKLSPLLWKKVKSRLSAGRVQSAALRLVVDREREILAFKPEEFWVIEAMLVGQRMESRGQEFSATLIKIEGNKAEVKNKTEADQIVSDLNKAIYKVGEIKSKDIVKNPSPPFTTSTLQQAASTKFGFAPKRTMRIAQDLYENGLITYMRTDSVNLSVNFVTSARKLIEEKFGGKYLPKQARAYKVKSRLAQEAHEAIRPTNVQVTSDKLQVASPAHQKLYDLIWKRTVATQMETAVVTENTVMVNALGNKKYILSAAGQKVKFDGFYKVYGKIPIKEQVLPQLSTGEELKLNKLNSEQKFTQSPARFTEATLIKELEKNEIGRPSTYAPTISTLYERNYIEKLEDKKIGPTPIGKTTVDFLVKHFPKIVDLSFTAEMENDLDLIAQGREQMAPVISKFWEEFEPQVAKVTEEAEKMKVEAEETGEECEKCGKPMVIRYGRFGKFMACSG</sequence>
<keyword evidence="10 17" id="KW-0413">Isomerase</keyword>
<keyword evidence="5" id="KW-0863">Zinc-finger</keyword>
<proteinExistence type="inferred from homology"/>
<evidence type="ECO:0000256" key="1">
    <source>
        <dbReference type="ARBA" id="ARBA00000213"/>
    </source>
</evidence>
<comment type="caution">
    <text evidence="17">The sequence shown here is derived from an EMBL/GenBank/DDBJ whole genome shotgun (WGS) entry which is preliminary data.</text>
</comment>
<evidence type="ECO:0000256" key="6">
    <source>
        <dbReference type="ARBA" id="ARBA00022833"/>
    </source>
</evidence>
<gene>
    <name evidence="17" type="ORF">A3D81_02790</name>
</gene>
<dbReference type="HAMAP" id="MF_00952">
    <property type="entry name" value="Topoisom_1_prok"/>
    <property type="match status" value="1"/>
</dbReference>
<dbReference type="Pfam" id="PF01751">
    <property type="entry name" value="Toprim"/>
    <property type="match status" value="1"/>
</dbReference>
<evidence type="ECO:0000256" key="8">
    <source>
        <dbReference type="ARBA" id="ARBA00023029"/>
    </source>
</evidence>
<dbReference type="Proteomes" id="UP000178492">
    <property type="component" value="Unassembled WGS sequence"/>
</dbReference>
<evidence type="ECO:0000313" key="17">
    <source>
        <dbReference type="EMBL" id="OGD91754.1"/>
    </source>
</evidence>
<dbReference type="Gene3D" id="1.10.290.10">
    <property type="entry name" value="Topoisomerase I, domain 4"/>
    <property type="match status" value="1"/>
</dbReference>
<protein>
    <recommendedName>
        <fullName evidence="3">DNA topoisomerase</fullName>
        <ecNumber evidence="3">5.6.2.1</ecNumber>
    </recommendedName>
    <alternativeName>
        <fullName evidence="14">Omega-protein</fullName>
    </alternativeName>
    <alternativeName>
        <fullName evidence="13">Relaxing enzyme</fullName>
    </alternativeName>
    <alternativeName>
        <fullName evidence="11">Swivelase</fullName>
    </alternativeName>
    <alternativeName>
        <fullName evidence="12">Untwisting enzyme</fullName>
    </alternativeName>
</protein>